<reference evidence="10" key="1">
    <citation type="journal article" date="2023" name="Int. J. Syst. Evol. Microbiol.">
        <title>Mesoterricola silvestris gen. nov., sp. nov., Mesoterricola sediminis sp. nov., Geothrix oryzae sp. nov., Geothrix edaphica sp. nov., Geothrix rubra sp. nov., and Geothrix limicola sp. nov., six novel members of Acidobacteriota isolated from soils.</title>
        <authorList>
            <person name="Itoh H."/>
            <person name="Sugisawa Y."/>
            <person name="Mise K."/>
            <person name="Xu Z."/>
            <person name="Kuniyasu M."/>
            <person name="Ushijima N."/>
            <person name="Kawano K."/>
            <person name="Kobayashi E."/>
            <person name="Shiratori Y."/>
            <person name="Masuda Y."/>
            <person name="Senoo K."/>
        </authorList>
    </citation>
    <scope>NUCLEOTIDE SEQUENCE [LARGE SCALE GENOMIC DNA]</scope>
    <source>
        <strain evidence="10">W79</strain>
    </source>
</reference>
<evidence type="ECO:0000259" key="7">
    <source>
        <dbReference type="PROSITE" id="PS50011"/>
    </source>
</evidence>
<dbReference type="InterPro" id="IPR000719">
    <property type="entry name" value="Prot_kinase_dom"/>
</dbReference>
<evidence type="ECO:0000256" key="1">
    <source>
        <dbReference type="ARBA" id="ARBA00022679"/>
    </source>
</evidence>
<dbReference type="PROSITE" id="PS00107">
    <property type="entry name" value="PROTEIN_KINASE_ATP"/>
    <property type="match status" value="1"/>
</dbReference>
<keyword evidence="3" id="KW-0418">Kinase</keyword>
<sequence>MRPTMSWYRSLGWKFFLRQGVMILVLVSLMLGVAFSEAEHGARVSADASLSSASQVLERAFEQQGRSLDAGLEVFTQYSGNLALVEQALEAGAGGSLKDTLVENLPRLGAEIAAVVRPDGTLLAGTDPGIPGEFSGVGIIQMALAPDEARAAGYPGPYYRGFLPVDWGGMRGVYHAVARPLRTPGGAPLGAMLVGARVDGKAASGLRRLAIAAPRRGDPSAHLALLSHFRTLGSTLDNAGPLDLLLARDTAFLATRARILDSHSSPVLPFKVDGRTYLGMISPLRGVNALDLEMSAFLLMPKEPLLAPFRTLQRAILGVGVGGILLALGLSLRSARSVTAPLQALATAAEALAAGESPEALPASASLDEVGLLTQTFRSMLAELRAKDQLLALLDSARRPDGETGTSPAYLPPAQDDQLPPGLQDGQVFASRYRVLGLLGRGGMGIVLRVQDLQLDEEVAMKVIRPGLASRPLFLEQLKQEIRLARRITHKFVLRTHDFGESGGIPYVTMEYLKGVTLRALLDDRERLPVPLVIRVARQVAEGLEAAHAVGVVHRDIKPMNVLFDVRGDAKIMDFGLATPLDALRAGDEGGPMGTPRYMSPEQVRGEQAGACSDLYALGVMIFELCTGGPPFENARVDELLAMHLEAPIPSMAGRAPDLPRDLDFLVTRLMAKRKEDRPQSAAEVVEILKLIAAGGEGSLSRL</sequence>
<feature type="binding site" evidence="5">
    <location>
        <position position="462"/>
    </location>
    <ligand>
        <name>ATP</name>
        <dbReference type="ChEBI" id="CHEBI:30616"/>
    </ligand>
</feature>
<dbReference type="EMBL" id="AP027080">
    <property type="protein sequence ID" value="BDU71937.1"/>
    <property type="molecule type" value="Genomic_DNA"/>
</dbReference>
<dbReference type="Pfam" id="PF00069">
    <property type="entry name" value="Pkinase"/>
    <property type="match status" value="1"/>
</dbReference>
<feature type="region of interest" description="Disordered" evidence="6">
    <location>
        <begin position="398"/>
        <end position="422"/>
    </location>
</feature>
<keyword evidence="2 5" id="KW-0547">Nucleotide-binding</keyword>
<dbReference type="Gene3D" id="1.10.510.10">
    <property type="entry name" value="Transferase(Phosphotransferase) domain 1"/>
    <property type="match status" value="1"/>
</dbReference>
<evidence type="ECO:0000256" key="6">
    <source>
        <dbReference type="SAM" id="MobiDB-lite"/>
    </source>
</evidence>
<dbReference type="GO" id="GO:0004674">
    <property type="term" value="F:protein serine/threonine kinase activity"/>
    <property type="evidence" value="ECO:0007669"/>
    <property type="project" value="TreeGrafter"/>
</dbReference>
<dbReference type="GO" id="GO:0005524">
    <property type="term" value="F:ATP binding"/>
    <property type="evidence" value="ECO:0007669"/>
    <property type="project" value="UniProtKB-UniRule"/>
</dbReference>
<dbReference type="GO" id="GO:0016020">
    <property type="term" value="C:membrane"/>
    <property type="evidence" value="ECO:0007669"/>
    <property type="project" value="InterPro"/>
</dbReference>
<name>A0AA48GIK0_9BACT</name>
<dbReference type="GO" id="GO:0007165">
    <property type="term" value="P:signal transduction"/>
    <property type="evidence" value="ECO:0007669"/>
    <property type="project" value="InterPro"/>
</dbReference>
<evidence type="ECO:0000256" key="2">
    <source>
        <dbReference type="ARBA" id="ARBA00022741"/>
    </source>
</evidence>
<dbReference type="RefSeq" id="WP_316414840.1">
    <property type="nucleotide sequence ID" value="NZ_AP027080.1"/>
</dbReference>
<dbReference type="PANTHER" id="PTHR43289:SF6">
    <property type="entry name" value="SERINE_THREONINE-PROTEIN KINASE NEKL-3"/>
    <property type="match status" value="1"/>
</dbReference>
<dbReference type="PROSITE" id="PS50885">
    <property type="entry name" value="HAMP"/>
    <property type="match status" value="1"/>
</dbReference>
<dbReference type="AlphaFoldDB" id="A0AA48GIK0"/>
<dbReference type="Gene3D" id="6.10.340.10">
    <property type="match status" value="1"/>
</dbReference>
<dbReference type="KEGG" id="msil:METEAL_11110"/>
<organism evidence="9 10">
    <name type="scientific">Mesoterricola silvestris</name>
    <dbReference type="NCBI Taxonomy" id="2927979"/>
    <lineage>
        <taxon>Bacteria</taxon>
        <taxon>Pseudomonadati</taxon>
        <taxon>Acidobacteriota</taxon>
        <taxon>Holophagae</taxon>
        <taxon>Holophagales</taxon>
        <taxon>Holophagaceae</taxon>
        <taxon>Mesoterricola</taxon>
    </lineage>
</organism>
<dbReference type="InterPro" id="IPR011009">
    <property type="entry name" value="Kinase-like_dom_sf"/>
</dbReference>
<dbReference type="SUPFAM" id="SSF56112">
    <property type="entry name" value="Protein kinase-like (PK-like)"/>
    <property type="match status" value="1"/>
</dbReference>
<feature type="domain" description="HAMP" evidence="8">
    <location>
        <begin position="336"/>
        <end position="389"/>
    </location>
</feature>
<dbReference type="SMART" id="SM00220">
    <property type="entry name" value="S_TKc"/>
    <property type="match status" value="1"/>
</dbReference>
<evidence type="ECO:0000256" key="3">
    <source>
        <dbReference type="ARBA" id="ARBA00022777"/>
    </source>
</evidence>
<dbReference type="SUPFAM" id="SSF158472">
    <property type="entry name" value="HAMP domain-like"/>
    <property type="match status" value="1"/>
</dbReference>
<dbReference type="InterPro" id="IPR017441">
    <property type="entry name" value="Protein_kinase_ATP_BS"/>
</dbReference>
<keyword evidence="4 5" id="KW-0067">ATP-binding</keyword>
<dbReference type="PROSITE" id="PS00108">
    <property type="entry name" value="PROTEIN_KINASE_ST"/>
    <property type="match status" value="1"/>
</dbReference>
<dbReference type="PANTHER" id="PTHR43289">
    <property type="entry name" value="MITOGEN-ACTIVATED PROTEIN KINASE KINASE KINASE 20-RELATED"/>
    <property type="match status" value="1"/>
</dbReference>
<dbReference type="Proteomes" id="UP001238179">
    <property type="component" value="Chromosome"/>
</dbReference>
<proteinExistence type="predicted"/>
<dbReference type="InterPro" id="IPR003660">
    <property type="entry name" value="HAMP_dom"/>
</dbReference>
<keyword evidence="1" id="KW-0808">Transferase</keyword>
<evidence type="ECO:0000256" key="4">
    <source>
        <dbReference type="ARBA" id="ARBA00022840"/>
    </source>
</evidence>
<dbReference type="Gene3D" id="3.30.200.20">
    <property type="entry name" value="Phosphorylase Kinase, domain 1"/>
    <property type="match status" value="1"/>
</dbReference>
<feature type="domain" description="Protein kinase" evidence="7">
    <location>
        <begin position="433"/>
        <end position="692"/>
    </location>
</feature>
<gene>
    <name evidence="9" type="ORF">METEAL_11110</name>
</gene>
<evidence type="ECO:0000313" key="10">
    <source>
        <dbReference type="Proteomes" id="UP001238179"/>
    </source>
</evidence>
<protein>
    <recommendedName>
        <fullName evidence="11">Non-specific serine/threonine protein kinase</fullName>
    </recommendedName>
</protein>
<evidence type="ECO:0000259" key="8">
    <source>
        <dbReference type="PROSITE" id="PS50885"/>
    </source>
</evidence>
<evidence type="ECO:0000256" key="5">
    <source>
        <dbReference type="PROSITE-ProRule" id="PRU10141"/>
    </source>
</evidence>
<keyword evidence="10" id="KW-1185">Reference proteome</keyword>
<dbReference type="InterPro" id="IPR008271">
    <property type="entry name" value="Ser/Thr_kinase_AS"/>
</dbReference>
<evidence type="ECO:0008006" key="11">
    <source>
        <dbReference type="Google" id="ProtNLM"/>
    </source>
</evidence>
<dbReference type="Pfam" id="PF00672">
    <property type="entry name" value="HAMP"/>
    <property type="match status" value="1"/>
</dbReference>
<accession>A0AA48GIK0</accession>
<dbReference type="SMART" id="SM00304">
    <property type="entry name" value="HAMP"/>
    <property type="match status" value="1"/>
</dbReference>
<evidence type="ECO:0000313" key="9">
    <source>
        <dbReference type="EMBL" id="BDU71937.1"/>
    </source>
</evidence>
<dbReference type="CDD" id="cd14014">
    <property type="entry name" value="STKc_PknB_like"/>
    <property type="match status" value="1"/>
</dbReference>
<dbReference type="PROSITE" id="PS50011">
    <property type="entry name" value="PROTEIN_KINASE_DOM"/>
    <property type="match status" value="1"/>
</dbReference>